<evidence type="ECO:0000313" key="1">
    <source>
        <dbReference type="EMBL" id="CAE0639202.1"/>
    </source>
</evidence>
<dbReference type="CDD" id="cd02440">
    <property type="entry name" value="AdoMet_MTases"/>
    <property type="match status" value="1"/>
</dbReference>
<evidence type="ECO:0008006" key="2">
    <source>
        <dbReference type="Google" id="ProtNLM"/>
    </source>
</evidence>
<protein>
    <recommendedName>
        <fullName evidence="2">Methyltransferase small domain-containing protein</fullName>
    </recommendedName>
</protein>
<dbReference type="GO" id="GO:0003676">
    <property type="term" value="F:nucleic acid binding"/>
    <property type="evidence" value="ECO:0007669"/>
    <property type="project" value="InterPro"/>
</dbReference>
<dbReference type="GO" id="GO:0008988">
    <property type="term" value="F:rRNA (adenine-N6-)-methyltransferase activity"/>
    <property type="evidence" value="ECO:0007669"/>
    <property type="project" value="TreeGrafter"/>
</dbReference>
<dbReference type="InterPro" id="IPR002052">
    <property type="entry name" value="DNA_methylase_N6_adenine_CS"/>
</dbReference>
<sequence length="235" mass="26153">MIRRSIVSFPTMKLKQLESYLSQVAPFENPQYELEQYPTSAHLASRMIFTAANSFEDIVDKHVLDLGTGTAMLGIASVIMGAGHVLGIDVDPGALATAAENLRVVEAEEEMELLHSNVEHISLRPGSFDTVVMNPPFGTRTSGADTMFLNKAFEVATHAVYSMHKSSTREFVLAQGASKGFRGEVLAELRFDVPKMYAFHKKKSVDIEVDLVRFERIEPLPTDEKEEEKSEEIVF</sequence>
<dbReference type="PANTHER" id="PTHR23290:SF0">
    <property type="entry name" value="RRNA N6-ADENOSINE-METHYLTRANSFERASE METTL5"/>
    <property type="match status" value="1"/>
</dbReference>
<dbReference type="InterPro" id="IPR029063">
    <property type="entry name" value="SAM-dependent_MTases_sf"/>
</dbReference>
<gene>
    <name evidence="1" type="ORF">HAKA00212_LOCUS18016</name>
</gene>
<dbReference type="PANTHER" id="PTHR23290">
    <property type="entry name" value="RRNA N6-ADENOSINE-METHYLTRANSFERASE METTL5"/>
    <property type="match status" value="1"/>
</dbReference>
<dbReference type="Pfam" id="PF06325">
    <property type="entry name" value="PrmA"/>
    <property type="match status" value="1"/>
</dbReference>
<accession>A0A7S4DB62</accession>
<dbReference type="InterPro" id="IPR051720">
    <property type="entry name" value="rRNA_MeTrfase/Polyamine_Synth"/>
</dbReference>
<dbReference type="AlphaFoldDB" id="A0A7S4DB62"/>
<reference evidence="1" key="1">
    <citation type="submission" date="2021-01" db="EMBL/GenBank/DDBJ databases">
        <authorList>
            <person name="Corre E."/>
            <person name="Pelletier E."/>
            <person name="Niang G."/>
            <person name="Scheremetjew M."/>
            <person name="Finn R."/>
            <person name="Kale V."/>
            <person name="Holt S."/>
            <person name="Cochrane G."/>
            <person name="Meng A."/>
            <person name="Brown T."/>
            <person name="Cohen L."/>
        </authorList>
    </citation>
    <scope>NUCLEOTIDE SEQUENCE</scope>
    <source>
        <strain evidence="1">CCMP3107</strain>
    </source>
</reference>
<dbReference type="PROSITE" id="PS00092">
    <property type="entry name" value="N6_MTASE"/>
    <property type="match status" value="1"/>
</dbReference>
<proteinExistence type="predicted"/>
<dbReference type="EMBL" id="HBIU01039570">
    <property type="protein sequence ID" value="CAE0639202.1"/>
    <property type="molecule type" value="Transcribed_RNA"/>
</dbReference>
<organism evidence="1">
    <name type="scientific">Heterosigma akashiwo</name>
    <name type="common">Chromophytic alga</name>
    <name type="synonym">Heterosigma carterae</name>
    <dbReference type="NCBI Taxonomy" id="2829"/>
    <lineage>
        <taxon>Eukaryota</taxon>
        <taxon>Sar</taxon>
        <taxon>Stramenopiles</taxon>
        <taxon>Ochrophyta</taxon>
        <taxon>Raphidophyceae</taxon>
        <taxon>Chattonellales</taxon>
        <taxon>Chattonellaceae</taxon>
        <taxon>Heterosigma</taxon>
    </lineage>
</organism>
<dbReference type="Gene3D" id="3.40.50.150">
    <property type="entry name" value="Vaccinia Virus protein VP39"/>
    <property type="match status" value="1"/>
</dbReference>
<name>A0A7S4DB62_HETAK</name>
<dbReference type="SUPFAM" id="SSF53335">
    <property type="entry name" value="S-adenosyl-L-methionine-dependent methyltransferases"/>
    <property type="match status" value="1"/>
</dbReference>